<dbReference type="Pfam" id="PF04811">
    <property type="entry name" value="Sec23_trunk"/>
    <property type="match status" value="1"/>
</dbReference>
<dbReference type="GO" id="GO:0090110">
    <property type="term" value="P:COPII-coated vesicle cargo loading"/>
    <property type="evidence" value="ECO:0007669"/>
    <property type="project" value="TreeGrafter"/>
</dbReference>
<evidence type="ECO:0000259" key="17">
    <source>
        <dbReference type="Pfam" id="PF00626"/>
    </source>
</evidence>
<evidence type="ECO:0000256" key="3">
    <source>
        <dbReference type="ARBA" id="ARBA00004397"/>
    </source>
</evidence>
<feature type="compositionally biased region" description="Polar residues" evidence="16">
    <location>
        <begin position="123"/>
        <end position="133"/>
    </location>
</feature>
<proteinExistence type="inferred from homology"/>
<evidence type="ECO:0000313" key="23">
    <source>
        <dbReference type="Proteomes" id="UP000735302"/>
    </source>
</evidence>
<dbReference type="Pfam" id="PF08033">
    <property type="entry name" value="Sec23_BS"/>
    <property type="match status" value="1"/>
</dbReference>
<dbReference type="FunFam" id="3.40.50.410:FF:000019">
    <property type="entry name" value="SEC24 homolog B, COPII coat complex component"/>
    <property type="match status" value="1"/>
</dbReference>
<keyword evidence="11" id="KW-0931">ER-Golgi transport</keyword>
<evidence type="ECO:0000259" key="19">
    <source>
        <dbReference type="Pfam" id="PF04811"/>
    </source>
</evidence>
<feature type="compositionally biased region" description="Polar residues" evidence="16">
    <location>
        <begin position="323"/>
        <end position="339"/>
    </location>
</feature>
<keyword evidence="6" id="KW-0813">Transport</keyword>
<evidence type="ECO:0000256" key="6">
    <source>
        <dbReference type="ARBA" id="ARBA00022448"/>
    </source>
</evidence>
<dbReference type="Proteomes" id="UP000735302">
    <property type="component" value="Unassembled WGS sequence"/>
</dbReference>
<dbReference type="InterPro" id="IPR050550">
    <property type="entry name" value="SEC23_SEC24_subfamily"/>
</dbReference>
<dbReference type="InterPro" id="IPR036465">
    <property type="entry name" value="vWFA_dom_sf"/>
</dbReference>
<keyword evidence="10" id="KW-0862">Zinc</keyword>
<dbReference type="PANTHER" id="PTHR13803:SF39">
    <property type="entry name" value="SECRETORY 24AB, ISOFORM A"/>
    <property type="match status" value="1"/>
</dbReference>
<dbReference type="InterPro" id="IPR036174">
    <property type="entry name" value="Znf_Sec23_Sec24_sf"/>
</dbReference>
<dbReference type="GO" id="GO:0006886">
    <property type="term" value="P:intracellular protein transport"/>
    <property type="evidence" value="ECO:0007669"/>
    <property type="project" value="InterPro"/>
</dbReference>
<evidence type="ECO:0000256" key="13">
    <source>
        <dbReference type="ARBA" id="ARBA00023034"/>
    </source>
</evidence>
<comment type="caution">
    <text evidence="22">The sequence shown here is derived from an EMBL/GenBank/DDBJ whole genome shotgun (WGS) entry which is preliminary data.</text>
</comment>
<dbReference type="GO" id="GO:0070971">
    <property type="term" value="C:endoplasmic reticulum exit site"/>
    <property type="evidence" value="ECO:0007669"/>
    <property type="project" value="TreeGrafter"/>
</dbReference>
<accession>A0AAV4D4J3</accession>
<evidence type="ECO:0000256" key="11">
    <source>
        <dbReference type="ARBA" id="ARBA00022892"/>
    </source>
</evidence>
<evidence type="ECO:0000256" key="4">
    <source>
        <dbReference type="ARBA" id="ARBA00004514"/>
    </source>
</evidence>
<dbReference type="FunFam" id="2.30.30.380:FF:000004">
    <property type="entry name" value="SEC24 homolog B, COPII coat complex component"/>
    <property type="match status" value="1"/>
</dbReference>
<feature type="domain" description="Sec23/Sec24 beta-sandwich" evidence="21">
    <location>
        <begin position="1043"/>
        <end position="1127"/>
    </location>
</feature>
<dbReference type="GO" id="GO:0000139">
    <property type="term" value="C:Golgi membrane"/>
    <property type="evidence" value="ECO:0007669"/>
    <property type="project" value="UniProtKB-SubCell"/>
</dbReference>
<keyword evidence="14" id="KW-0472">Membrane</keyword>
<comment type="similarity">
    <text evidence="5">Belongs to the SEC23/SEC24 family. SEC24 subfamily.</text>
</comment>
<dbReference type="CDD" id="cd01479">
    <property type="entry name" value="Sec24-like"/>
    <property type="match status" value="1"/>
</dbReference>
<feature type="domain" description="Sec23/Sec24 trunk" evidence="19">
    <location>
        <begin position="801"/>
        <end position="1038"/>
    </location>
</feature>
<feature type="region of interest" description="Disordered" evidence="16">
    <location>
        <begin position="1"/>
        <end position="621"/>
    </location>
</feature>
<evidence type="ECO:0000256" key="16">
    <source>
        <dbReference type="SAM" id="MobiDB-lite"/>
    </source>
</evidence>
<dbReference type="InterPro" id="IPR006895">
    <property type="entry name" value="Znf_Sec23_Sec24"/>
</dbReference>
<keyword evidence="9" id="KW-0256">Endoplasmic reticulum</keyword>
<dbReference type="InterPro" id="IPR029006">
    <property type="entry name" value="ADF-H/Gelsolin-like_dom_sf"/>
</dbReference>
<evidence type="ECO:0000256" key="7">
    <source>
        <dbReference type="ARBA" id="ARBA00022490"/>
    </source>
</evidence>
<dbReference type="GO" id="GO:0000149">
    <property type="term" value="F:SNARE binding"/>
    <property type="evidence" value="ECO:0007669"/>
    <property type="project" value="TreeGrafter"/>
</dbReference>
<dbReference type="SUPFAM" id="SSF81995">
    <property type="entry name" value="beta-sandwich domain of Sec23/24"/>
    <property type="match status" value="1"/>
</dbReference>
<reference evidence="22 23" key="1">
    <citation type="journal article" date="2021" name="Elife">
        <title>Chloroplast acquisition without the gene transfer in kleptoplastic sea slugs, Plakobranchus ocellatus.</title>
        <authorList>
            <person name="Maeda T."/>
            <person name="Takahashi S."/>
            <person name="Yoshida T."/>
            <person name="Shimamura S."/>
            <person name="Takaki Y."/>
            <person name="Nagai Y."/>
            <person name="Toyoda A."/>
            <person name="Suzuki Y."/>
            <person name="Arimoto A."/>
            <person name="Ishii H."/>
            <person name="Satoh N."/>
            <person name="Nishiyama T."/>
            <person name="Hasebe M."/>
            <person name="Maruyama T."/>
            <person name="Minagawa J."/>
            <person name="Obokata J."/>
            <person name="Shigenobu S."/>
        </authorList>
    </citation>
    <scope>NUCLEOTIDE SEQUENCE [LARGE SCALE GENOMIC DNA]</scope>
</reference>
<comment type="subcellular location">
    <subcellularLocation>
        <location evidence="4">Cytoplasm</location>
        <location evidence="4">Cytosol</location>
    </subcellularLocation>
    <subcellularLocation>
        <location evidence="1">Cytoplasmic vesicle</location>
        <location evidence="1">COPII-coated vesicle membrane</location>
        <topology evidence="1">Peripheral membrane protein</topology>
        <orientation evidence="1">Cytoplasmic side</orientation>
    </subcellularLocation>
    <subcellularLocation>
        <location evidence="3">Endoplasmic reticulum membrane</location>
        <topology evidence="3">Peripheral membrane protein</topology>
        <orientation evidence="3">Cytoplasmic side</orientation>
    </subcellularLocation>
    <subcellularLocation>
        <location evidence="2">Golgi apparatus membrane</location>
    </subcellularLocation>
</comment>
<evidence type="ECO:0000256" key="8">
    <source>
        <dbReference type="ARBA" id="ARBA00022723"/>
    </source>
</evidence>
<feature type="compositionally biased region" description="Polar residues" evidence="16">
    <location>
        <begin position="443"/>
        <end position="466"/>
    </location>
</feature>
<feature type="compositionally biased region" description="Low complexity" evidence="16">
    <location>
        <begin position="150"/>
        <end position="161"/>
    </location>
</feature>
<keyword evidence="13" id="KW-0333">Golgi apparatus</keyword>
<name>A0AAV4D4J3_9GAST</name>
<keyword evidence="23" id="KW-1185">Reference proteome</keyword>
<evidence type="ECO:0000256" key="15">
    <source>
        <dbReference type="ARBA" id="ARBA00023329"/>
    </source>
</evidence>
<dbReference type="GO" id="GO:0005829">
    <property type="term" value="C:cytosol"/>
    <property type="evidence" value="ECO:0007669"/>
    <property type="project" value="UniProtKB-SubCell"/>
</dbReference>
<dbReference type="EMBL" id="BLXT01007365">
    <property type="protein sequence ID" value="GFO38881.1"/>
    <property type="molecule type" value="Genomic_DNA"/>
</dbReference>
<feature type="compositionally biased region" description="Polar residues" evidence="16">
    <location>
        <begin position="379"/>
        <end position="403"/>
    </location>
</feature>
<feature type="compositionally biased region" description="Polar residues" evidence="16">
    <location>
        <begin position="290"/>
        <end position="299"/>
    </location>
</feature>
<feature type="domain" description="Gelsolin-like" evidence="17">
    <location>
        <begin position="1267"/>
        <end position="1339"/>
    </location>
</feature>
<dbReference type="Pfam" id="PF04810">
    <property type="entry name" value="zf-Sec23_Sec24"/>
    <property type="match status" value="1"/>
</dbReference>
<sequence length="1394" mass="149334">MDTSGHPSLVSAPQDSSRIPYSGAGQAKIPSSVPNGPYSAGFGTAPHQTPAMNQWAGDSTRVPNPGNLNGYTSTGMGGEGLNPRPPMVGQVRGSIPPGPSPSIQQPPVNGSKVFNSYPPPPTMSSNAHPSGTVFSGHPRPTFQSYPPGESTTSSTSLNSTSQGLTAKNDLGTKPPSEKSSRGPSPVSGSTIDALEGQFTPGHGAPSPQFPLNRGSPLSGSPVPSTPPSGTPPRVTQPSQHGSHTAPSRFVGQPHSVQPQMPGALNQGNPSAAAHAGVQQPQRFGPPPPMNASNTNQASAIQPPPSMVTGSTQQTFPGVRAPQLYSSSQGVPPRPASSNPGYPPAPASSSRFPVTSSVPGFPPTSNSTMRPPAPGLSGFPPTSNSMMGPPTSSLSNFPPTSNSMVRPPTSSTPGFPPTSNSMMRPPTSSTTGFPPTSNSMMRPPTSNNSGFPPTSNSLGSSQVSSTPGFHPASSPAPTMPRFPLPPSASQGFPPPPASSGQGYPTSLSSNAQRYPPPPTLSQSGYPRPPTTGGGSFPPPPTPGTVNYPPAPSVNAGNLPPPPNPNISGLPPPPQGQGPFPPQSIGQMGSGPQGLSQGAMPPVSSQGTFGKYPTPQYMQPTSQPMGPAAYPNSINNMTQNMGQMGIQDSQRSINLLNERHLISPEGIETAKPTLPHDYKKVNCSPDIFRCTLNAIPQTSSLLNKARLPLGILIHPFKDLSQLPVIQSSVIVRCRSCRTYINPFVVFVDQRRWKCNLCFRVNDLPDEFSFDPVSKTYGDPQRRPEVKSATIEFIAPSEYMLRPPQPAVYLYLLDVSFNAVETGYLSQFCQILLDELDKLPGDARTTIGFLCYDRSLYYFNLAEGLSQPQMLIVPDLEDPFLPCPDNLLVNLHESKELVIELLNQLPSLFEGNHETGSALGAALQAAHKLMSPTGGRITVMQTCLPTVGPGALENREIAGDSGKNMSHIGPATDFYKKLSLDCSAQQIAVDLFMLNGQYADMASLSCISKYSAGCIYYYPSFHTVRNPGLVDKFETDLRRYLTRKIGFESVMRIRCTRGLSIHTFHGNFFVRSTDLLSLPNINPDAGFGMQMSIEDNLQDSSTISFQAALLYTSSKGERRIRVHTLCVPVSNQLSEIFAAADQQAIAALLAKMAVDRSLNSAISDARDAMMNASLDALGAYVLQIPASQRSSSTILAPYSLRLMPMFMLAMLKSVAFSLAGSSKLDTRVFAMQQCKTLPLCYLLQMLYPHLYPLHKLSNENPIKRGSEEIPNAPLLQLSSANIDRTGLFLMDTGEAMYLLVGSAVGDQVCQDVLDKPNFQSIPDGMMDLPELENPMSERIRSFVNYLMDSRPNGVTFLVIRDDSKHRHLFFQHMLEDRTENSMSYYEFLQFLQGKAKG</sequence>
<dbReference type="Gene3D" id="3.40.50.410">
    <property type="entry name" value="von Willebrand factor, type A domain"/>
    <property type="match status" value="1"/>
</dbReference>
<evidence type="ECO:0000256" key="5">
    <source>
        <dbReference type="ARBA" id="ARBA00008334"/>
    </source>
</evidence>
<dbReference type="SUPFAM" id="SSF82919">
    <property type="entry name" value="Zn-finger domain of Sec23/24"/>
    <property type="match status" value="1"/>
</dbReference>
<dbReference type="PANTHER" id="PTHR13803">
    <property type="entry name" value="SEC24-RELATED PROTEIN"/>
    <property type="match status" value="1"/>
</dbReference>
<dbReference type="GO" id="GO:0005789">
    <property type="term" value="C:endoplasmic reticulum membrane"/>
    <property type="evidence" value="ECO:0007669"/>
    <property type="project" value="UniProtKB-SubCell"/>
</dbReference>
<dbReference type="InterPro" id="IPR041742">
    <property type="entry name" value="Sec24-like_trunk_dom"/>
</dbReference>
<keyword evidence="7" id="KW-0963">Cytoplasm</keyword>
<feature type="compositionally biased region" description="Polar residues" evidence="16">
    <location>
        <begin position="502"/>
        <end position="511"/>
    </location>
</feature>
<dbReference type="InterPro" id="IPR012990">
    <property type="entry name" value="Beta-sandwich_Sec23_24"/>
</dbReference>
<evidence type="ECO:0000313" key="22">
    <source>
        <dbReference type="EMBL" id="GFO38881.1"/>
    </source>
</evidence>
<evidence type="ECO:0000256" key="2">
    <source>
        <dbReference type="ARBA" id="ARBA00004394"/>
    </source>
</evidence>
<evidence type="ECO:0000256" key="12">
    <source>
        <dbReference type="ARBA" id="ARBA00022927"/>
    </source>
</evidence>
<keyword evidence="12" id="KW-0653">Protein transport</keyword>
<feature type="compositionally biased region" description="Pro residues" evidence="16">
    <location>
        <begin position="476"/>
        <end position="496"/>
    </location>
</feature>
<evidence type="ECO:0000256" key="10">
    <source>
        <dbReference type="ARBA" id="ARBA00022833"/>
    </source>
</evidence>
<dbReference type="GO" id="GO:0008270">
    <property type="term" value="F:zinc ion binding"/>
    <property type="evidence" value="ECO:0007669"/>
    <property type="project" value="InterPro"/>
</dbReference>
<dbReference type="Gene3D" id="2.30.30.380">
    <property type="entry name" value="Zn-finger domain of Sec23/24"/>
    <property type="match status" value="1"/>
</dbReference>
<feature type="compositionally biased region" description="Pro residues" evidence="16">
    <location>
        <begin position="557"/>
        <end position="580"/>
    </location>
</feature>
<feature type="compositionally biased region" description="Polar residues" evidence="16">
    <location>
        <begin position="236"/>
        <end position="245"/>
    </location>
</feature>
<dbReference type="InterPro" id="IPR006896">
    <property type="entry name" value="Sec23/24_trunk_dom"/>
</dbReference>
<dbReference type="Pfam" id="PF04815">
    <property type="entry name" value="Sec23_helical"/>
    <property type="match status" value="1"/>
</dbReference>
<protein>
    <submittedName>
        <fullName evidence="22">Protein transport protein sec24</fullName>
    </submittedName>
</protein>
<feature type="compositionally biased region" description="Polar residues" evidence="16">
    <location>
        <begin position="1"/>
        <end position="19"/>
    </location>
</feature>
<dbReference type="Pfam" id="PF00626">
    <property type="entry name" value="Gelsolin"/>
    <property type="match status" value="1"/>
</dbReference>
<dbReference type="InterPro" id="IPR006900">
    <property type="entry name" value="Sec23/24_helical_dom"/>
</dbReference>
<feature type="compositionally biased region" description="Low complexity" evidence="16">
    <location>
        <begin position="406"/>
        <end position="438"/>
    </location>
</feature>
<organism evidence="22 23">
    <name type="scientific">Plakobranchus ocellatus</name>
    <dbReference type="NCBI Taxonomy" id="259542"/>
    <lineage>
        <taxon>Eukaryota</taxon>
        <taxon>Metazoa</taxon>
        <taxon>Spiralia</taxon>
        <taxon>Lophotrochozoa</taxon>
        <taxon>Mollusca</taxon>
        <taxon>Gastropoda</taxon>
        <taxon>Heterobranchia</taxon>
        <taxon>Euthyneura</taxon>
        <taxon>Panpulmonata</taxon>
        <taxon>Sacoglossa</taxon>
        <taxon>Placobranchoidea</taxon>
        <taxon>Plakobranchidae</taxon>
        <taxon>Plakobranchus</taxon>
    </lineage>
</organism>
<evidence type="ECO:0000256" key="9">
    <source>
        <dbReference type="ARBA" id="ARBA00022824"/>
    </source>
</evidence>
<keyword evidence="8" id="KW-0479">Metal-binding</keyword>
<dbReference type="GO" id="GO:0030127">
    <property type="term" value="C:COPII vesicle coat"/>
    <property type="evidence" value="ECO:0007669"/>
    <property type="project" value="InterPro"/>
</dbReference>
<dbReference type="SUPFAM" id="SSF53300">
    <property type="entry name" value="vWA-like"/>
    <property type="match status" value="1"/>
</dbReference>
<keyword evidence="15" id="KW-0968">Cytoplasmic vesicle</keyword>
<dbReference type="InterPro" id="IPR036175">
    <property type="entry name" value="Sec23/24_helical_dom_sf"/>
</dbReference>
<dbReference type="InterPro" id="IPR007123">
    <property type="entry name" value="Gelsolin-like_dom"/>
</dbReference>
<feature type="compositionally biased region" description="Polar residues" evidence="16">
    <location>
        <begin position="346"/>
        <end position="368"/>
    </location>
</feature>
<dbReference type="Gene3D" id="1.20.120.730">
    <property type="entry name" value="Sec23/Sec24 helical domain"/>
    <property type="match status" value="1"/>
</dbReference>
<gene>
    <name evidence="22" type="ORF">PoB_006538600</name>
</gene>
<dbReference type="Gene3D" id="2.60.40.1670">
    <property type="entry name" value="beta-sandwich domain of Sec23/24"/>
    <property type="match status" value="1"/>
</dbReference>
<dbReference type="Gene3D" id="3.40.20.10">
    <property type="entry name" value="Severin"/>
    <property type="match status" value="1"/>
</dbReference>
<evidence type="ECO:0000259" key="21">
    <source>
        <dbReference type="Pfam" id="PF08033"/>
    </source>
</evidence>
<dbReference type="SUPFAM" id="SSF82754">
    <property type="entry name" value="C-terminal, gelsolin-like domain of Sec23/24"/>
    <property type="match status" value="1"/>
</dbReference>
<evidence type="ECO:0000256" key="1">
    <source>
        <dbReference type="ARBA" id="ARBA00004299"/>
    </source>
</evidence>
<feature type="domain" description="Sec23/Sec24 helical" evidence="20">
    <location>
        <begin position="1138"/>
        <end position="1240"/>
    </location>
</feature>
<evidence type="ECO:0000259" key="18">
    <source>
        <dbReference type="Pfam" id="PF04810"/>
    </source>
</evidence>
<feature type="domain" description="Zinc finger Sec23/Sec24-type" evidence="18">
    <location>
        <begin position="728"/>
        <end position="765"/>
    </location>
</feature>
<evidence type="ECO:0000256" key="14">
    <source>
        <dbReference type="ARBA" id="ARBA00023136"/>
    </source>
</evidence>
<dbReference type="InterPro" id="IPR036180">
    <property type="entry name" value="Gelsolin-like_dom_sf"/>
</dbReference>
<dbReference type="SUPFAM" id="SSF81811">
    <property type="entry name" value="Helical domain of Sec23/24"/>
    <property type="match status" value="1"/>
</dbReference>
<evidence type="ECO:0000259" key="20">
    <source>
        <dbReference type="Pfam" id="PF04815"/>
    </source>
</evidence>
<feature type="compositionally biased region" description="Low complexity" evidence="16">
    <location>
        <begin position="213"/>
        <end position="222"/>
    </location>
</feature>